<dbReference type="SUPFAM" id="SSF46689">
    <property type="entry name" value="Homeodomain-like"/>
    <property type="match status" value="1"/>
</dbReference>
<dbReference type="EMBL" id="LYRP01000001">
    <property type="protein sequence ID" value="OAT78690.1"/>
    <property type="molecule type" value="Genomic_DNA"/>
</dbReference>
<evidence type="ECO:0000259" key="4">
    <source>
        <dbReference type="PROSITE" id="PS01124"/>
    </source>
</evidence>
<evidence type="ECO:0000256" key="1">
    <source>
        <dbReference type="ARBA" id="ARBA00023015"/>
    </source>
</evidence>
<sequence length="270" mass="30982">MVNPEQFLPFQPALQNSHQLKNYQQQMQNCRGISHFYSFTTDNNLNNALVIPDNCIDILFDCNTHQPTARVYGTVSRYKPVELISGHRYFGIRFMPGIMPDYIDLIPEDMPDHEYNFLDIIPGATSIIEDIALRENFTQQIKVFNESMANKALRQSSQITQYLITEVMRNNGNIKIGELEKDIGYSSRNIYRIFLNDTGVSLKLFSRFLRMQIAINMIRHPGKPSLTDIATELGFSDQSHFIKDFKTLTGVSPRKMKAQLSQPSGYLTQA</sequence>
<name>A0A1B7L8X3_9ENTR</name>
<accession>A0A1B7L8X3</accession>
<reference evidence="6" key="1">
    <citation type="submission" date="2016-05" db="EMBL/GenBank/DDBJ databases">
        <authorList>
            <person name="Behera P."/>
            <person name="Vaishampayan P."/>
            <person name="Singh N."/>
            <person name="Raina V."/>
            <person name="Suar M."/>
            <person name="Pattnaik A."/>
            <person name="Rastogi G."/>
        </authorList>
    </citation>
    <scope>NUCLEOTIDE SEQUENCE [LARGE SCALE GENOMIC DNA]</scope>
    <source>
        <strain evidence="6">MP23</strain>
    </source>
</reference>
<dbReference type="PANTHER" id="PTHR43280:SF2">
    <property type="entry name" value="HTH-TYPE TRANSCRIPTIONAL REGULATOR EXSA"/>
    <property type="match status" value="1"/>
</dbReference>
<dbReference type="InterPro" id="IPR020449">
    <property type="entry name" value="Tscrpt_reg_AraC-type_HTH"/>
</dbReference>
<dbReference type="Pfam" id="PF12833">
    <property type="entry name" value="HTH_18"/>
    <property type="match status" value="1"/>
</dbReference>
<protein>
    <recommendedName>
        <fullName evidence="4">HTH araC/xylS-type domain-containing protein</fullName>
    </recommendedName>
</protein>
<evidence type="ECO:0000313" key="6">
    <source>
        <dbReference type="Proteomes" id="UP000078225"/>
    </source>
</evidence>
<dbReference type="Pfam" id="PF20240">
    <property type="entry name" value="DUF6597"/>
    <property type="match status" value="1"/>
</dbReference>
<evidence type="ECO:0000256" key="3">
    <source>
        <dbReference type="ARBA" id="ARBA00023163"/>
    </source>
</evidence>
<keyword evidence="3" id="KW-0804">Transcription</keyword>
<dbReference type="Proteomes" id="UP000078225">
    <property type="component" value="Unassembled WGS sequence"/>
</dbReference>
<dbReference type="InterPro" id="IPR018062">
    <property type="entry name" value="HTH_AraC-typ_CS"/>
</dbReference>
<keyword evidence="2" id="KW-0238">DNA-binding</keyword>
<dbReference type="InterPro" id="IPR009057">
    <property type="entry name" value="Homeodomain-like_sf"/>
</dbReference>
<keyword evidence="6" id="KW-1185">Reference proteome</keyword>
<dbReference type="GO" id="GO:0003700">
    <property type="term" value="F:DNA-binding transcription factor activity"/>
    <property type="evidence" value="ECO:0007669"/>
    <property type="project" value="InterPro"/>
</dbReference>
<organism evidence="5 6">
    <name type="scientific">Mangrovibacter phragmitis</name>
    <dbReference type="NCBI Taxonomy" id="1691903"/>
    <lineage>
        <taxon>Bacteria</taxon>
        <taxon>Pseudomonadati</taxon>
        <taxon>Pseudomonadota</taxon>
        <taxon>Gammaproteobacteria</taxon>
        <taxon>Enterobacterales</taxon>
        <taxon>Enterobacteriaceae</taxon>
        <taxon>Mangrovibacter</taxon>
    </lineage>
</organism>
<dbReference type="SMART" id="SM00342">
    <property type="entry name" value="HTH_ARAC"/>
    <property type="match status" value="1"/>
</dbReference>
<dbReference type="InterPro" id="IPR018060">
    <property type="entry name" value="HTH_AraC"/>
</dbReference>
<dbReference type="AlphaFoldDB" id="A0A1B7L8X3"/>
<dbReference type="GO" id="GO:0043565">
    <property type="term" value="F:sequence-specific DNA binding"/>
    <property type="evidence" value="ECO:0007669"/>
    <property type="project" value="InterPro"/>
</dbReference>
<dbReference type="PROSITE" id="PS01124">
    <property type="entry name" value="HTH_ARAC_FAMILY_2"/>
    <property type="match status" value="1"/>
</dbReference>
<evidence type="ECO:0000313" key="5">
    <source>
        <dbReference type="EMBL" id="OAT78690.1"/>
    </source>
</evidence>
<feature type="domain" description="HTH araC/xylS-type" evidence="4">
    <location>
        <begin position="157"/>
        <end position="259"/>
    </location>
</feature>
<dbReference type="PRINTS" id="PR00032">
    <property type="entry name" value="HTHARAC"/>
</dbReference>
<dbReference type="RefSeq" id="WP_064594487.1">
    <property type="nucleotide sequence ID" value="NZ_LYRP01000001.1"/>
</dbReference>
<evidence type="ECO:0000256" key="2">
    <source>
        <dbReference type="ARBA" id="ARBA00023125"/>
    </source>
</evidence>
<dbReference type="PANTHER" id="PTHR43280">
    <property type="entry name" value="ARAC-FAMILY TRANSCRIPTIONAL REGULATOR"/>
    <property type="match status" value="1"/>
</dbReference>
<proteinExistence type="predicted"/>
<comment type="caution">
    <text evidence="5">The sequence shown here is derived from an EMBL/GenBank/DDBJ whole genome shotgun (WGS) entry which is preliminary data.</text>
</comment>
<dbReference type="STRING" id="1691903.A9B99_02960"/>
<dbReference type="PROSITE" id="PS00041">
    <property type="entry name" value="HTH_ARAC_FAMILY_1"/>
    <property type="match status" value="1"/>
</dbReference>
<dbReference type="InterPro" id="IPR046532">
    <property type="entry name" value="DUF6597"/>
</dbReference>
<gene>
    <name evidence="5" type="ORF">A9B99_02960</name>
</gene>
<dbReference type="Gene3D" id="1.10.10.60">
    <property type="entry name" value="Homeodomain-like"/>
    <property type="match status" value="1"/>
</dbReference>
<keyword evidence="1" id="KW-0805">Transcription regulation</keyword>
<dbReference type="OrthoDB" id="9809338at2"/>